<dbReference type="Gene3D" id="3.20.20.60">
    <property type="entry name" value="Phosphoenolpyruvate-binding domains"/>
    <property type="match status" value="1"/>
</dbReference>
<evidence type="ECO:0000256" key="1">
    <source>
        <dbReference type="ARBA" id="ARBA00005568"/>
    </source>
</evidence>
<organism evidence="5 6">
    <name type="scientific">Thetidibacter halocola</name>
    <dbReference type="NCBI Taxonomy" id="2827239"/>
    <lineage>
        <taxon>Bacteria</taxon>
        <taxon>Pseudomonadati</taxon>
        <taxon>Pseudomonadota</taxon>
        <taxon>Alphaproteobacteria</taxon>
        <taxon>Rhodobacterales</taxon>
        <taxon>Roseobacteraceae</taxon>
        <taxon>Thetidibacter</taxon>
    </lineage>
</organism>
<dbReference type="InterPro" id="IPR050251">
    <property type="entry name" value="HpcH-HpaI_aldolase"/>
</dbReference>
<keyword evidence="3" id="KW-0456">Lyase</keyword>
<comment type="similarity">
    <text evidence="1">Belongs to the HpcH/HpaI aldolase family.</text>
</comment>
<proteinExistence type="inferred from homology"/>
<comment type="caution">
    <text evidence="5">The sequence shown here is derived from an EMBL/GenBank/DDBJ whole genome shotgun (WGS) entry which is preliminary data.</text>
</comment>
<evidence type="ECO:0000259" key="4">
    <source>
        <dbReference type="Pfam" id="PF03328"/>
    </source>
</evidence>
<dbReference type="SUPFAM" id="SSF51621">
    <property type="entry name" value="Phosphoenolpyruvate/pyruvate domain"/>
    <property type="match status" value="1"/>
</dbReference>
<dbReference type="GO" id="GO:0016832">
    <property type="term" value="F:aldehyde-lyase activity"/>
    <property type="evidence" value="ECO:0007669"/>
    <property type="project" value="TreeGrafter"/>
</dbReference>
<dbReference type="InterPro" id="IPR015813">
    <property type="entry name" value="Pyrv/PenolPyrv_kinase-like_dom"/>
</dbReference>
<feature type="domain" description="HpcH/HpaI aldolase/citrate lyase" evidence="4">
    <location>
        <begin position="27"/>
        <end position="170"/>
    </location>
</feature>
<accession>A0A8J8B644</accession>
<dbReference type="Pfam" id="PF03328">
    <property type="entry name" value="HpcH_HpaI"/>
    <property type="match status" value="1"/>
</dbReference>
<evidence type="ECO:0000256" key="2">
    <source>
        <dbReference type="ARBA" id="ARBA00022723"/>
    </source>
</evidence>
<evidence type="ECO:0000313" key="5">
    <source>
        <dbReference type="EMBL" id="MBS0122942.1"/>
    </source>
</evidence>
<dbReference type="GO" id="GO:0005737">
    <property type="term" value="C:cytoplasm"/>
    <property type="evidence" value="ECO:0007669"/>
    <property type="project" value="TreeGrafter"/>
</dbReference>
<evidence type="ECO:0000256" key="3">
    <source>
        <dbReference type="ARBA" id="ARBA00023239"/>
    </source>
</evidence>
<dbReference type="AlphaFoldDB" id="A0A8J8B644"/>
<sequence>MSAFRQRLHGTQGRMTVHVVTIHSPSVTQVHAMIAATQGFDCAPTVRVDRIDAATVKRVPAPGAEGVVFPQVRNAGDARAAVASMRYPPLGVRGFDPFLAHSRWGQAMPENASEIEDRLIFCLLVETRDAVETIDAMFDLPPDTGLMGQFGHPDLLAAMAQVERAAQAAGNPLGNVGPTGAQAQGLFARSYRVIAGFDALWPKAMAAEAQAWCRRG</sequence>
<keyword evidence="6" id="KW-1185">Reference proteome</keyword>
<dbReference type="EMBL" id="JAGTUU010000001">
    <property type="protein sequence ID" value="MBS0122942.1"/>
    <property type="molecule type" value="Genomic_DNA"/>
</dbReference>
<dbReference type="GO" id="GO:0046872">
    <property type="term" value="F:metal ion binding"/>
    <property type="evidence" value="ECO:0007669"/>
    <property type="project" value="UniProtKB-KW"/>
</dbReference>
<dbReference type="Proteomes" id="UP000681356">
    <property type="component" value="Unassembled WGS sequence"/>
</dbReference>
<dbReference type="RefSeq" id="WP_212534908.1">
    <property type="nucleotide sequence ID" value="NZ_JAGTUU010000001.1"/>
</dbReference>
<keyword evidence="2" id="KW-0479">Metal-binding</keyword>
<protein>
    <recommendedName>
        <fullName evidence="4">HpcH/HpaI aldolase/citrate lyase domain-containing protein</fullName>
    </recommendedName>
</protein>
<gene>
    <name evidence="5" type="ORF">KB874_02255</name>
</gene>
<name>A0A8J8B644_9RHOB</name>
<reference evidence="5" key="1">
    <citation type="submission" date="2021-04" db="EMBL/GenBank/DDBJ databases">
        <authorList>
            <person name="Yoon J."/>
        </authorList>
    </citation>
    <scope>NUCLEOTIDE SEQUENCE</scope>
    <source>
        <strain evidence="5">KMU-90</strain>
    </source>
</reference>
<dbReference type="InterPro" id="IPR040442">
    <property type="entry name" value="Pyrv_kinase-like_dom_sf"/>
</dbReference>
<dbReference type="PANTHER" id="PTHR30502:SF0">
    <property type="entry name" value="PHOSPHOENOLPYRUVATE CARBOXYLASE FAMILY PROTEIN"/>
    <property type="match status" value="1"/>
</dbReference>
<dbReference type="InterPro" id="IPR005000">
    <property type="entry name" value="Aldolase/citrate-lyase_domain"/>
</dbReference>
<evidence type="ECO:0000313" key="6">
    <source>
        <dbReference type="Proteomes" id="UP000681356"/>
    </source>
</evidence>
<dbReference type="PANTHER" id="PTHR30502">
    <property type="entry name" value="2-KETO-3-DEOXY-L-RHAMNONATE ALDOLASE"/>
    <property type="match status" value="1"/>
</dbReference>